<dbReference type="GO" id="GO:0002100">
    <property type="term" value="P:tRNA wobble adenosine to inosine editing"/>
    <property type="evidence" value="ECO:0007669"/>
    <property type="project" value="InterPro"/>
</dbReference>
<sequence length="397" mass="43565">MSAVILAQNGTNQELTCVSLATGTKCLSASAIPKCKGLVLHDCHAEVLALRGFNYWLLSEVQQILGSQTHQSPYLEFIQGETANTDEENSRLPTGPPLKIKDNISIHFFTTQAPCGDASMEILTESFPSEAATPWPVDDSTATVLQGRGHFSLLGYVRRKPARADAEASLSKSCTDKLAVKQFSSALSFPTDLFIRKTDSAYIQSLVVYADQYHSAGYERAFGQTGRLSKIGSIGHFFNIEPLPVGFPRFAFDRKQRKSDTQSHSKYKASNVSAVWILDKKPDKPDIIEVLINGVKQGYKQLDDKTGKASAVSRRGLWNLALSIGSLVGKDQNGEDLDPVYDNPEWLTVVHHVLSRGTYDEAKSSYVRSSSVNCRSQVTDSLGNWVKNTGDGGWSYS</sequence>
<dbReference type="EMBL" id="JAPDRK010000010">
    <property type="protein sequence ID" value="KAJ9608414.1"/>
    <property type="molecule type" value="Genomic_DNA"/>
</dbReference>
<dbReference type="SMART" id="SM00552">
    <property type="entry name" value="ADEAMc"/>
    <property type="match status" value="1"/>
</dbReference>
<gene>
    <name evidence="2" type="ORF">H2200_007402</name>
</gene>
<evidence type="ECO:0000313" key="3">
    <source>
        <dbReference type="Proteomes" id="UP001172673"/>
    </source>
</evidence>
<dbReference type="InterPro" id="IPR042935">
    <property type="entry name" value="Tad1"/>
</dbReference>
<dbReference type="PANTHER" id="PTHR47803">
    <property type="entry name" value="TRNA-SPECIFIC ADENOSINE DEAMINASE 1"/>
    <property type="match status" value="1"/>
</dbReference>
<dbReference type="GO" id="GO:0003723">
    <property type="term" value="F:RNA binding"/>
    <property type="evidence" value="ECO:0007669"/>
    <property type="project" value="InterPro"/>
</dbReference>
<feature type="domain" description="A to I editase" evidence="1">
    <location>
        <begin position="19"/>
        <end position="363"/>
    </location>
</feature>
<comment type="caution">
    <text evidence="2">The sequence shown here is derived from an EMBL/GenBank/DDBJ whole genome shotgun (WGS) entry which is preliminary data.</text>
</comment>
<name>A0AA39CHF5_9EURO</name>
<proteinExistence type="predicted"/>
<dbReference type="Proteomes" id="UP001172673">
    <property type="component" value="Unassembled WGS sequence"/>
</dbReference>
<dbReference type="AlphaFoldDB" id="A0AA39CHF5"/>
<dbReference type="PANTHER" id="PTHR47803:SF1">
    <property type="entry name" value="TRNA-SPECIFIC ADENOSINE DEAMINASE 1"/>
    <property type="match status" value="1"/>
</dbReference>
<dbReference type="InterPro" id="IPR002466">
    <property type="entry name" value="A_deamin"/>
</dbReference>
<protein>
    <recommendedName>
        <fullName evidence="1">A to I editase domain-containing protein</fullName>
    </recommendedName>
</protein>
<reference evidence="2" key="1">
    <citation type="submission" date="2022-10" db="EMBL/GenBank/DDBJ databases">
        <title>Culturing micro-colonial fungi from biological soil crusts in the Mojave desert and describing Neophaeococcomyces mojavensis, and introducing the new genera and species Taxawa tesnikishii.</title>
        <authorList>
            <person name="Kurbessoian T."/>
            <person name="Stajich J.E."/>
        </authorList>
    </citation>
    <scope>NUCLEOTIDE SEQUENCE</scope>
    <source>
        <strain evidence="2">TK_41</strain>
    </source>
</reference>
<dbReference type="PROSITE" id="PS50141">
    <property type="entry name" value="A_DEAMIN_EDITASE"/>
    <property type="match status" value="1"/>
</dbReference>
<dbReference type="GO" id="GO:0043829">
    <property type="term" value="F:tRNA-specific adenosine-37 deaminase activity"/>
    <property type="evidence" value="ECO:0007669"/>
    <property type="project" value="TreeGrafter"/>
</dbReference>
<organism evidence="2 3">
    <name type="scientific">Cladophialophora chaetospira</name>
    <dbReference type="NCBI Taxonomy" id="386627"/>
    <lineage>
        <taxon>Eukaryota</taxon>
        <taxon>Fungi</taxon>
        <taxon>Dikarya</taxon>
        <taxon>Ascomycota</taxon>
        <taxon>Pezizomycotina</taxon>
        <taxon>Eurotiomycetes</taxon>
        <taxon>Chaetothyriomycetidae</taxon>
        <taxon>Chaetothyriales</taxon>
        <taxon>Herpotrichiellaceae</taxon>
        <taxon>Cladophialophora</taxon>
    </lineage>
</organism>
<dbReference type="Pfam" id="PF02137">
    <property type="entry name" value="A_deamin"/>
    <property type="match status" value="1"/>
</dbReference>
<evidence type="ECO:0000259" key="1">
    <source>
        <dbReference type="PROSITE" id="PS50141"/>
    </source>
</evidence>
<accession>A0AA39CHF5</accession>
<evidence type="ECO:0000313" key="2">
    <source>
        <dbReference type="EMBL" id="KAJ9608414.1"/>
    </source>
</evidence>
<keyword evidence="3" id="KW-1185">Reference proteome</keyword>